<dbReference type="InterPro" id="IPR016159">
    <property type="entry name" value="Cullin_repeat-like_dom_sf"/>
</dbReference>
<evidence type="ECO:0000256" key="3">
    <source>
        <dbReference type="ARBA" id="ARBA00022483"/>
    </source>
</evidence>
<proteinExistence type="inferred from homology"/>
<feature type="domain" description="Exocyst component Exo84 C-terminal" evidence="6">
    <location>
        <begin position="129"/>
        <end position="303"/>
    </location>
</feature>
<dbReference type="Gene3D" id="1.20.58.1210">
    <property type="entry name" value="Exo84p, N-terminal helical domain"/>
    <property type="match status" value="1"/>
</dbReference>
<sequence>MSRTKQIPDTLNLNKTTFDATNYAQDRFASQGDPQKLKQGIEKLKTELEETKQHLTETVHTNYEAFINTSNQIHDMETHLNEVERNLSQMKDLILSLHNEAQSFLVEPGENPKSIVPLAPTFQSNTEENFEDELNVYIQTRRFEEAVNLIETHRQNGTNKDLVENCMNKLADRLSHDQQHLVVIGELKKVINWLIQLNHKEEARELFFRHRSKMIKAEKIGLKFQGDIVLYVRDYSKSFFQSLNRAWIDYSNTFKERIMFPDFFAWMLSQIYIFCDTINTEVLSSDSLQFIGESMSIALDACETTDSSLHLTFLLKDRFIHYLNEAINSWNIEETFEQLIEEESKPRQVKDSKGKMVTTSWESRSILYSELIGRKKRELPQNPTLRLLRSGQAFFTHVYGYLSELNQIKTPEIRQELLNWVTQLPKFYFLKLTTTAESQNIYTNPQQTLSVIATMQNIVSYLINPLQMEIAPSSEDVQILSVELNKMITTMTKRFMFTQIVTLLHSTLEIDKQNYESDTFTDNPVSISNGFTKLTVAIAEINRSYRIHFPNSSTVPFMAELLLNTLYLLAKFNVEGQPDDFDKDSPLELPGLGVGGVHQLLLDVSFFGAAFQKFMNDSIETYMHKLKKRIVNLFEAIHPEFEGTDWLRKESFYSDEALFAFLNLISVHTSLDSILYPDK</sequence>
<gene>
    <name evidence="7" type="ORF">BLNAU_4661</name>
</gene>
<protein>
    <submittedName>
        <fullName evidence="7">Vps51</fullName>
    </submittedName>
</protein>
<dbReference type="SUPFAM" id="SSF74788">
    <property type="entry name" value="Cullin repeat-like"/>
    <property type="match status" value="1"/>
</dbReference>
<keyword evidence="3" id="KW-0268">Exocytosis</keyword>
<evidence type="ECO:0000259" key="6">
    <source>
        <dbReference type="Pfam" id="PF16528"/>
    </source>
</evidence>
<accession>A0ABQ9Y9S2</accession>
<keyword evidence="5" id="KW-0175">Coiled coil</keyword>
<feature type="coiled-coil region" evidence="5">
    <location>
        <begin position="38"/>
        <end position="100"/>
    </location>
</feature>
<keyword evidence="4" id="KW-0653">Protein transport</keyword>
<keyword evidence="8" id="KW-1185">Reference proteome</keyword>
<reference evidence="7 8" key="1">
    <citation type="journal article" date="2022" name="bioRxiv">
        <title>Genomics of Preaxostyla Flagellates Illuminates Evolutionary Transitions and the Path Towards Mitochondrial Loss.</title>
        <authorList>
            <person name="Novak L.V.F."/>
            <person name="Treitli S.C."/>
            <person name="Pyrih J."/>
            <person name="Halakuc P."/>
            <person name="Pipaliya S.V."/>
            <person name="Vacek V."/>
            <person name="Brzon O."/>
            <person name="Soukal P."/>
            <person name="Eme L."/>
            <person name="Dacks J.B."/>
            <person name="Karnkowska A."/>
            <person name="Elias M."/>
            <person name="Hampl V."/>
        </authorList>
    </citation>
    <scope>NUCLEOTIDE SEQUENCE [LARGE SCALE GENOMIC DNA]</scope>
    <source>
        <strain evidence="7">NAU3</strain>
        <tissue evidence="7">Gut</tissue>
    </source>
</reference>
<dbReference type="EMBL" id="JARBJD010000023">
    <property type="protein sequence ID" value="KAK2960444.1"/>
    <property type="molecule type" value="Genomic_DNA"/>
</dbReference>
<keyword evidence="2" id="KW-0813">Transport</keyword>
<name>A0ABQ9Y9S2_9EUKA</name>
<dbReference type="InterPro" id="IPR033961">
    <property type="entry name" value="Exo84"/>
</dbReference>
<dbReference type="PANTHER" id="PTHR21426:SF12">
    <property type="entry name" value="EXOCYST COMPLEX COMPONENT 8"/>
    <property type="match status" value="1"/>
</dbReference>
<dbReference type="Pfam" id="PF08700">
    <property type="entry name" value="VPS51_Exo84_N"/>
    <property type="match status" value="1"/>
</dbReference>
<evidence type="ECO:0000256" key="1">
    <source>
        <dbReference type="ARBA" id="ARBA00007210"/>
    </source>
</evidence>
<dbReference type="InterPro" id="IPR042561">
    <property type="entry name" value="Exo84_C_1"/>
</dbReference>
<evidence type="ECO:0000256" key="5">
    <source>
        <dbReference type="SAM" id="Coils"/>
    </source>
</evidence>
<comment type="similarity">
    <text evidence="1">Belongs to the EXO84 family.</text>
</comment>
<dbReference type="Gene3D" id="1.20.58.1220">
    <property type="entry name" value="Exo84p, C-terminal helical domain"/>
    <property type="match status" value="1"/>
</dbReference>
<evidence type="ECO:0000256" key="2">
    <source>
        <dbReference type="ARBA" id="ARBA00022448"/>
    </source>
</evidence>
<dbReference type="Proteomes" id="UP001281761">
    <property type="component" value="Unassembled WGS sequence"/>
</dbReference>
<dbReference type="InterPro" id="IPR032403">
    <property type="entry name" value="Exo84_C"/>
</dbReference>
<dbReference type="Pfam" id="PF16528">
    <property type="entry name" value="Exo84_C"/>
    <property type="match status" value="1"/>
</dbReference>
<dbReference type="InterPro" id="IPR042560">
    <property type="entry name" value="Exo84_C_2"/>
</dbReference>
<organism evidence="7 8">
    <name type="scientific">Blattamonas nauphoetae</name>
    <dbReference type="NCBI Taxonomy" id="2049346"/>
    <lineage>
        <taxon>Eukaryota</taxon>
        <taxon>Metamonada</taxon>
        <taxon>Preaxostyla</taxon>
        <taxon>Oxymonadida</taxon>
        <taxon>Blattamonas</taxon>
    </lineage>
</organism>
<evidence type="ECO:0000313" key="7">
    <source>
        <dbReference type="EMBL" id="KAK2960444.1"/>
    </source>
</evidence>
<dbReference type="PANTHER" id="PTHR21426">
    <property type="entry name" value="EXOCYST COMPLEX COMPONENT 8"/>
    <property type="match status" value="1"/>
</dbReference>
<comment type="caution">
    <text evidence="7">The sequence shown here is derived from an EMBL/GenBank/DDBJ whole genome shotgun (WGS) entry which is preliminary data.</text>
</comment>
<evidence type="ECO:0000313" key="8">
    <source>
        <dbReference type="Proteomes" id="UP001281761"/>
    </source>
</evidence>
<evidence type="ECO:0000256" key="4">
    <source>
        <dbReference type="ARBA" id="ARBA00022927"/>
    </source>
</evidence>